<dbReference type="SMART" id="SM00249">
    <property type="entry name" value="PHD"/>
    <property type="match status" value="1"/>
</dbReference>
<keyword evidence="4" id="KW-0862">Zinc</keyword>
<dbReference type="OMA" id="VENRSHT"/>
<dbReference type="Pfam" id="PF00628">
    <property type="entry name" value="PHD"/>
    <property type="match status" value="1"/>
</dbReference>
<evidence type="ECO:0000256" key="7">
    <source>
        <dbReference type="SAM" id="MobiDB-lite"/>
    </source>
</evidence>
<dbReference type="InterPro" id="IPR037869">
    <property type="entry name" value="Spp1/CFP1"/>
</dbReference>
<keyword evidence="10" id="KW-1185">Reference proteome</keyword>
<dbReference type="Proteomes" id="UP000242180">
    <property type="component" value="Unassembled WGS sequence"/>
</dbReference>
<feature type="region of interest" description="Disordered" evidence="7">
    <location>
        <begin position="268"/>
        <end position="439"/>
    </location>
</feature>
<protein>
    <recommendedName>
        <fullName evidence="8">PHD-type domain-containing protein</fullName>
    </recommendedName>
</protein>
<dbReference type="GO" id="GO:0008270">
    <property type="term" value="F:zinc ion binding"/>
    <property type="evidence" value="ECO:0007669"/>
    <property type="project" value="UniProtKB-KW"/>
</dbReference>
<feature type="compositionally biased region" description="Acidic residues" evidence="7">
    <location>
        <begin position="428"/>
        <end position="439"/>
    </location>
</feature>
<evidence type="ECO:0000256" key="1">
    <source>
        <dbReference type="ARBA" id="ARBA00004123"/>
    </source>
</evidence>
<feature type="region of interest" description="Disordered" evidence="7">
    <location>
        <begin position="594"/>
        <end position="710"/>
    </location>
</feature>
<evidence type="ECO:0000256" key="6">
    <source>
        <dbReference type="PROSITE-ProRule" id="PRU00146"/>
    </source>
</evidence>
<feature type="compositionally biased region" description="Basic and acidic residues" evidence="7">
    <location>
        <begin position="269"/>
        <end position="286"/>
    </location>
</feature>
<feature type="region of interest" description="Disordered" evidence="7">
    <location>
        <begin position="1"/>
        <end position="102"/>
    </location>
</feature>
<dbReference type="AlphaFoldDB" id="A0A1X2HV19"/>
<keyword evidence="5" id="KW-0539">Nucleus</keyword>
<dbReference type="InterPro" id="IPR013083">
    <property type="entry name" value="Znf_RING/FYVE/PHD"/>
</dbReference>
<dbReference type="Gene3D" id="3.30.40.10">
    <property type="entry name" value="Zinc/RING finger domain, C3HC4 (zinc finger)"/>
    <property type="match status" value="1"/>
</dbReference>
<dbReference type="InterPro" id="IPR001965">
    <property type="entry name" value="Znf_PHD"/>
</dbReference>
<evidence type="ECO:0000256" key="3">
    <source>
        <dbReference type="ARBA" id="ARBA00022771"/>
    </source>
</evidence>
<feature type="compositionally biased region" description="Polar residues" evidence="7">
    <location>
        <begin position="603"/>
        <end position="613"/>
    </location>
</feature>
<proteinExistence type="predicted"/>
<dbReference type="PROSITE" id="PS01359">
    <property type="entry name" value="ZF_PHD_1"/>
    <property type="match status" value="1"/>
</dbReference>
<organism evidence="9 10">
    <name type="scientific">Syncephalastrum racemosum</name>
    <name type="common">Filamentous fungus</name>
    <dbReference type="NCBI Taxonomy" id="13706"/>
    <lineage>
        <taxon>Eukaryota</taxon>
        <taxon>Fungi</taxon>
        <taxon>Fungi incertae sedis</taxon>
        <taxon>Mucoromycota</taxon>
        <taxon>Mucoromycotina</taxon>
        <taxon>Mucoromycetes</taxon>
        <taxon>Mucorales</taxon>
        <taxon>Syncephalastraceae</taxon>
        <taxon>Syncephalastrum</taxon>
    </lineage>
</organism>
<gene>
    <name evidence="9" type="ORF">BCR43DRAFT_483281</name>
</gene>
<dbReference type="PANTHER" id="PTHR46174:SF1">
    <property type="entry name" value="CXXC-TYPE ZINC FINGER PROTEIN 1"/>
    <property type="match status" value="1"/>
</dbReference>
<feature type="compositionally biased region" description="Basic and acidic residues" evidence="7">
    <location>
        <begin position="413"/>
        <end position="423"/>
    </location>
</feature>
<feature type="region of interest" description="Disordered" evidence="7">
    <location>
        <begin position="484"/>
        <end position="513"/>
    </location>
</feature>
<evidence type="ECO:0000259" key="8">
    <source>
        <dbReference type="PROSITE" id="PS50016"/>
    </source>
</evidence>
<evidence type="ECO:0000313" key="10">
    <source>
        <dbReference type="Proteomes" id="UP000242180"/>
    </source>
</evidence>
<keyword evidence="3 6" id="KW-0863">Zinc-finger</keyword>
<feature type="compositionally biased region" description="Pro residues" evidence="7">
    <location>
        <begin position="150"/>
        <end position="163"/>
    </location>
</feature>
<sequence length="735" mass="81652">MKEQSSTKQSNNTHSLLLSDVSSLSSDSERPDMGSNSDQNDEDEGSMVGGRRFSDTKHQIANQQLQRRRRSSQDNSKSKKTKAKTSKAKKGVQPRQPKPEEYCICRRGYDGEEFMIACDGCQEWFHGRCVGVKPKSVSKHYYCDSCRVPSPLPPQQPIPPPSLPVVNETTSKSKGKGRNKKGGVKSKQTQLPKTKAKSKKEEPKAALPPMATITLNHNDEDEDLDDICPVCDSECTCGAAKSELDVTVEEESANVFTSKKPADVWTVTDDAKMVVERDGHEQEEPKPKRKPKKSKKPQAPAQTQADEQTKEKDTEIELIVDDEAQKENLFLSTADDELDSIYAESRTESYGSSVHIDSGDDSDLEKEEERAIIEDVENRSHTDDSDDEESDDLEDESDEEIWYDDEEEEEAEEGIRMLNDRSHWSSSENEEEEEEEEYDMYFMHHQRQHEPDSEPDQDVLTGANAAHLFDSIASAFLQILTPLGQGEPSDMERRPSLPSSAVSAAHHHASTDNLTSEALGALSALAAENAMSLPLTTENDHHPHPQAADHSNHVRAATTGHISSAELKFQEQLLDLIGMTSMEDDSATSKADLSALIPPTTPLPGSSPNTLSSARHALSMPSSPILSSSPCTTDFGSDRKRSLDEQIMSGKKRRLSAENALASTQSSPIESEPTPVSMDELVDTSQLYTRSSSRSPSPDPDELDTRLSRDLSRWQRVPIGAFRLMRSKNKHWFER</sequence>
<evidence type="ECO:0000313" key="9">
    <source>
        <dbReference type="EMBL" id="ORZ03393.1"/>
    </source>
</evidence>
<feature type="compositionally biased region" description="Acidic residues" evidence="7">
    <location>
        <begin position="384"/>
        <end position="412"/>
    </location>
</feature>
<dbReference type="SUPFAM" id="SSF57903">
    <property type="entry name" value="FYVE/PHD zinc finger"/>
    <property type="match status" value="1"/>
</dbReference>
<feature type="compositionally biased region" description="Low complexity" evidence="7">
    <location>
        <begin position="15"/>
        <end position="26"/>
    </location>
</feature>
<dbReference type="PROSITE" id="PS50016">
    <property type="entry name" value="ZF_PHD_2"/>
    <property type="match status" value="1"/>
</dbReference>
<feature type="region of interest" description="Disordered" evidence="7">
    <location>
        <begin position="150"/>
        <end position="211"/>
    </location>
</feature>
<dbReference type="InterPro" id="IPR019787">
    <property type="entry name" value="Znf_PHD-finger"/>
</dbReference>
<keyword evidence="2" id="KW-0479">Metal-binding</keyword>
<dbReference type="InParanoid" id="A0A1X2HV19"/>
<dbReference type="OrthoDB" id="436852at2759"/>
<dbReference type="InterPro" id="IPR011011">
    <property type="entry name" value="Znf_FYVE_PHD"/>
</dbReference>
<feature type="domain" description="PHD-type" evidence="8">
    <location>
        <begin position="100"/>
        <end position="149"/>
    </location>
</feature>
<dbReference type="GO" id="GO:0045893">
    <property type="term" value="P:positive regulation of DNA-templated transcription"/>
    <property type="evidence" value="ECO:0007669"/>
    <property type="project" value="TreeGrafter"/>
</dbReference>
<feature type="compositionally biased region" description="Basic residues" evidence="7">
    <location>
        <begin position="287"/>
        <end position="296"/>
    </location>
</feature>
<feature type="compositionally biased region" description="Basic and acidic residues" evidence="7">
    <location>
        <begin position="367"/>
        <end position="383"/>
    </location>
</feature>
<dbReference type="PANTHER" id="PTHR46174">
    <property type="entry name" value="CXXC-TYPE ZINC FINGER PROTEIN 1"/>
    <property type="match status" value="1"/>
</dbReference>
<dbReference type="EMBL" id="MCGN01000001">
    <property type="protein sequence ID" value="ORZ03393.1"/>
    <property type="molecule type" value="Genomic_DNA"/>
</dbReference>
<feature type="compositionally biased region" description="Basic residues" evidence="7">
    <location>
        <begin position="173"/>
        <end position="184"/>
    </location>
</feature>
<dbReference type="GO" id="GO:0048188">
    <property type="term" value="C:Set1C/COMPASS complex"/>
    <property type="evidence" value="ECO:0007669"/>
    <property type="project" value="InterPro"/>
</dbReference>
<evidence type="ECO:0000256" key="4">
    <source>
        <dbReference type="ARBA" id="ARBA00022833"/>
    </source>
</evidence>
<comment type="subcellular location">
    <subcellularLocation>
        <location evidence="1">Nucleus</location>
    </subcellularLocation>
</comment>
<evidence type="ECO:0000256" key="2">
    <source>
        <dbReference type="ARBA" id="ARBA00022723"/>
    </source>
</evidence>
<dbReference type="STRING" id="13706.A0A1X2HV19"/>
<feature type="compositionally biased region" description="Basic residues" evidence="7">
    <location>
        <begin position="78"/>
        <end position="92"/>
    </location>
</feature>
<comment type="caution">
    <text evidence="9">The sequence shown here is derived from an EMBL/GenBank/DDBJ whole genome shotgun (WGS) entry which is preliminary data.</text>
</comment>
<name>A0A1X2HV19_SYNRA</name>
<feature type="compositionally biased region" description="Polar residues" evidence="7">
    <location>
        <begin position="1"/>
        <end position="14"/>
    </location>
</feature>
<evidence type="ECO:0000256" key="5">
    <source>
        <dbReference type="ARBA" id="ARBA00023242"/>
    </source>
</evidence>
<feature type="compositionally biased region" description="Low complexity" evidence="7">
    <location>
        <begin position="618"/>
        <end position="630"/>
    </location>
</feature>
<dbReference type="InterPro" id="IPR019786">
    <property type="entry name" value="Zinc_finger_PHD-type_CS"/>
</dbReference>
<accession>A0A1X2HV19</accession>
<reference evidence="9 10" key="1">
    <citation type="submission" date="2016-07" db="EMBL/GenBank/DDBJ databases">
        <title>Pervasive Adenine N6-methylation of Active Genes in Fungi.</title>
        <authorList>
            <consortium name="DOE Joint Genome Institute"/>
            <person name="Mondo S.J."/>
            <person name="Dannebaum R.O."/>
            <person name="Kuo R.C."/>
            <person name="Labutti K."/>
            <person name="Haridas S."/>
            <person name="Kuo A."/>
            <person name="Salamov A."/>
            <person name="Ahrendt S.R."/>
            <person name="Lipzen A."/>
            <person name="Sullivan W."/>
            <person name="Andreopoulos W.B."/>
            <person name="Clum A."/>
            <person name="Lindquist E."/>
            <person name="Daum C."/>
            <person name="Ramamoorthy G.K."/>
            <person name="Gryganskyi A."/>
            <person name="Culley D."/>
            <person name="Magnuson J.K."/>
            <person name="James T.Y."/>
            <person name="O'Malley M.A."/>
            <person name="Stajich J.E."/>
            <person name="Spatafora J.W."/>
            <person name="Visel A."/>
            <person name="Grigoriev I.V."/>
        </authorList>
    </citation>
    <scope>NUCLEOTIDE SEQUENCE [LARGE SCALE GENOMIC DNA]</scope>
    <source>
        <strain evidence="9 10">NRRL 2496</strain>
    </source>
</reference>